<evidence type="ECO:0000313" key="2">
    <source>
        <dbReference type="Proteomes" id="UP000287651"/>
    </source>
</evidence>
<dbReference type="AlphaFoldDB" id="A0A426X4K6"/>
<dbReference type="Proteomes" id="UP000287651">
    <property type="component" value="Unassembled WGS sequence"/>
</dbReference>
<protein>
    <submittedName>
        <fullName evidence="1">Uncharacterized protein</fullName>
    </submittedName>
</protein>
<reference evidence="1 2" key="1">
    <citation type="journal article" date="2014" name="Agronomy (Basel)">
        <title>A Draft Genome Sequence for Ensete ventricosum, the Drought-Tolerant Tree Against Hunger.</title>
        <authorList>
            <person name="Harrison J."/>
            <person name="Moore K.A."/>
            <person name="Paszkiewicz K."/>
            <person name="Jones T."/>
            <person name="Grant M."/>
            <person name="Ambacheew D."/>
            <person name="Muzemil S."/>
            <person name="Studholme D.J."/>
        </authorList>
    </citation>
    <scope>NUCLEOTIDE SEQUENCE [LARGE SCALE GENOMIC DNA]</scope>
</reference>
<sequence length="123" mass="13519">MVNGSSSTSASGCREQKRAKATRYPYSYVTRPILFRPSLKPRDSLYWTTDCLGSSPRQLGSGALQVLHGLQQLVVHLPSPDSRLLQQPLDLLASLPLGLLELLSQLGRVLLGLGDRLRTLFGF</sequence>
<organism evidence="1 2">
    <name type="scientific">Ensete ventricosum</name>
    <name type="common">Abyssinian banana</name>
    <name type="synonym">Musa ensete</name>
    <dbReference type="NCBI Taxonomy" id="4639"/>
    <lineage>
        <taxon>Eukaryota</taxon>
        <taxon>Viridiplantae</taxon>
        <taxon>Streptophyta</taxon>
        <taxon>Embryophyta</taxon>
        <taxon>Tracheophyta</taxon>
        <taxon>Spermatophyta</taxon>
        <taxon>Magnoliopsida</taxon>
        <taxon>Liliopsida</taxon>
        <taxon>Zingiberales</taxon>
        <taxon>Musaceae</taxon>
        <taxon>Ensete</taxon>
    </lineage>
</organism>
<proteinExistence type="predicted"/>
<comment type="caution">
    <text evidence="1">The sequence shown here is derived from an EMBL/GenBank/DDBJ whole genome shotgun (WGS) entry which is preliminary data.</text>
</comment>
<evidence type="ECO:0000313" key="1">
    <source>
        <dbReference type="EMBL" id="RRT34399.1"/>
    </source>
</evidence>
<name>A0A426X4K6_ENSVE</name>
<dbReference type="EMBL" id="AMZH03026904">
    <property type="protein sequence ID" value="RRT34399.1"/>
    <property type="molecule type" value="Genomic_DNA"/>
</dbReference>
<accession>A0A426X4K6</accession>
<gene>
    <name evidence="1" type="ORF">B296_00054789</name>
</gene>